<evidence type="ECO:0000313" key="1">
    <source>
        <dbReference type="EMBL" id="SFF70559.1"/>
    </source>
</evidence>
<dbReference type="EMBL" id="FOOG01000006">
    <property type="protein sequence ID" value="SFF70559.1"/>
    <property type="molecule type" value="Genomic_DNA"/>
</dbReference>
<gene>
    <name evidence="1" type="ORF">SAMN05216353_10657</name>
</gene>
<dbReference type="PANTHER" id="PTHR39185">
    <property type="entry name" value="SWARMING MOTILITY PROTEIN SWRD"/>
    <property type="match status" value="1"/>
</dbReference>
<dbReference type="RefSeq" id="WP_342708529.1">
    <property type="nucleotide sequence ID" value="NZ_FOOG01000006.1"/>
</dbReference>
<keyword evidence="1" id="KW-0969">Cilium</keyword>
<keyword evidence="2" id="KW-1185">Reference proteome</keyword>
<proteinExistence type="predicted"/>
<evidence type="ECO:0000313" key="2">
    <source>
        <dbReference type="Proteomes" id="UP000198897"/>
    </source>
</evidence>
<name>A0A1I2KW56_9BACI</name>
<reference evidence="2" key="1">
    <citation type="submission" date="2016-10" db="EMBL/GenBank/DDBJ databases">
        <authorList>
            <person name="Varghese N."/>
            <person name="Submissions S."/>
        </authorList>
    </citation>
    <scope>NUCLEOTIDE SEQUENCE [LARGE SCALE GENOMIC DNA]</scope>
    <source>
        <strain evidence="2">FP5</strain>
    </source>
</reference>
<organism evidence="1 2">
    <name type="scientific">Halobacillus alkaliphilus</name>
    <dbReference type="NCBI Taxonomy" id="396056"/>
    <lineage>
        <taxon>Bacteria</taxon>
        <taxon>Bacillati</taxon>
        <taxon>Bacillota</taxon>
        <taxon>Bacilli</taxon>
        <taxon>Bacillales</taxon>
        <taxon>Bacillaceae</taxon>
        <taxon>Halobacillus</taxon>
    </lineage>
</organism>
<sequence length="80" mass="9105">MHYKASLNIMIALTKLNGDSFTLNAIYIEQIQSNPDTMITTTQGKKLLVKEQEEIVVKKIKRFYREVGLFRIAGQAGDDD</sequence>
<keyword evidence="1" id="KW-0282">Flagellum</keyword>
<dbReference type="PANTHER" id="PTHR39185:SF1">
    <property type="entry name" value="SWARMING MOTILITY PROTEIN SWRD"/>
    <property type="match status" value="1"/>
</dbReference>
<protein>
    <submittedName>
        <fullName evidence="1">Flagellar protein FlbD</fullName>
    </submittedName>
</protein>
<dbReference type="Pfam" id="PF06289">
    <property type="entry name" value="FlbD"/>
    <property type="match status" value="1"/>
</dbReference>
<keyword evidence="1" id="KW-0966">Cell projection</keyword>
<dbReference type="AlphaFoldDB" id="A0A1I2KW56"/>
<dbReference type="Proteomes" id="UP000198897">
    <property type="component" value="Unassembled WGS sequence"/>
</dbReference>
<dbReference type="InterPro" id="IPR009384">
    <property type="entry name" value="SwrD-like"/>
</dbReference>
<accession>A0A1I2KW56</accession>